<dbReference type="Gene3D" id="2.30.110.10">
    <property type="entry name" value="Electron Transport, Fmn-binding Protein, Chain A"/>
    <property type="match status" value="1"/>
</dbReference>
<proteinExistence type="predicted"/>
<reference evidence="1 2" key="1">
    <citation type="submission" date="2023-03" db="EMBL/GenBank/DDBJ databases">
        <title>Draft assemblies of triclosan tolerant bacteria isolated from returned activated sludge.</title>
        <authorList>
            <person name="Van Hamelsveld S."/>
        </authorList>
    </citation>
    <scope>NUCLEOTIDE SEQUENCE [LARGE SCALE GENOMIC DNA]</scope>
    <source>
        <strain evidence="1 2">GW210010_S58</strain>
    </source>
</reference>
<gene>
    <name evidence="1" type="ORF">P3W85_07045</name>
</gene>
<dbReference type="EMBL" id="JARJLM010000125">
    <property type="protein sequence ID" value="MDF3832702.1"/>
    <property type="molecule type" value="Genomic_DNA"/>
</dbReference>
<protein>
    <submittedName>
        <fullName evidence="1">FMN-binding negative transcriptional regulator</fullName>
    </submittedName>
</protein>
<dbReference type="RefSeq" id="WP_276264250.1">
    <property type="nucleotide sequence ID" value="NZ_JARJLM010000125.1"/>
</dbReference>
<organism evidence="1 2">
    <name type="scientific">Cupriavidus basilensis</name>
    <dbReference type="NCBI Taxonomy" id="68895"/>
    <lineage>
        <taxon>Bacteria</taxon>
        <taxon>Pseudomonadati</taxon>
        <taxon>Pseudomonadota</taxon>
        <taxon>Betaproteobacteria</taxon>
        <taxon>Burkholderiales</taxon>
        <taxon>Burkholderiaceae</taxon>
        <taxon>Cupriavidus</taxon>
    </lineage>
</organism>
<dbReference type="InterPro" id="IPR007396">
    <property type="entry name" value="TR_PAI2-type"/>
</dbReference>
<evidence type="ECO:0000313" key="2">
    <source>
        <dbReference type="Proteomes" id="UP001216674"/>
    </source>
</evidence>
<name>A0ABT6AJA9_9BURK</name>
<keyword evidence="2" id="KW-1185">Reference proteome</keyword>
<sequence>MYIPKYHAMPDCHEAHALIDAYPLGAWVTPTDEGLVANHIPFVLDRSRGQSGTLLGHVSRANRVWEQLSESAQSVVMFQGPQSYITPGWYPSKLEDGKVVPTWNYSVVHAHGVARAIDDRAWLYEILVRLTAVNESSRTAPWKVTDAPADYIDKMIRAVVGIEIPIDRLVGKLKASQDETMPDRLGTVTGLMAEGTENATKMASLVRLAIDHCEKI</sequence>
<dbReference type="PIRSF" id="PIRSF010372">
    <property type="entry name" value="PaiB"/>
    <property type="match status" value="1"/>
</dbReference>
<dbReference type="Pfam" id="PF04299">
    <property type="entry name" value="FMN_bind_2"/>
    <property type="match status" value="1"/>
</dbReference>
<comment type="caution">
    <text evidence="1">The sequence shown here is derived from an EMBL/GenBank/DDBJ whole genome shotgun (WGS) entry which is preliminary data.</text>
</comment>
<dbReference type="SUPFAM" id="SSF50475">
    <property type="entry name" value="FMN-binding split barrel"/>
    <property type="match status" value="1"/>
</dbReference>
<dbReference type="PANTHER" id="PTHR35802:SF1">
    <property type="entry name" value="PROTEASE SYNTHASE AND SPORULATION PROTEIN PAI 2"/>
    <property type="match status" value="1"/>
</dbReference>
<accession>A0ABT6AJA9</accession>
<evidence type="ECO:0000313" key="1">
    <source>
        <dbReference type="EMBL" id="MDF3832702.1"/>
    </source>
</evidence>
<dbReference type="Proteomes" id="UP001216674">
    <property type="component" value="Unassembled WGS sequence"/>
</dbReference>
<dbReference type="InterPro" id="IPR012349">
    <property type="entry name" value="Split_barrel_FMN-bd"/>
</dbReference>
<dbReference type="PANTHER" id="PTHR35802">
    <property type="entry name" value="PROTEASE SYNTHASE AND SPORULATION PROTEIN PAI 2"/>
    <property type="match status" value="1"/>
</dbReference>